<organism evidence="1">
    <name type="scientific">marine sediment metagenome</name>
    <dbReference type="NCBI Taxonomy" id="412755"/>
    <lineage>
        <taxon>unclassified sequences</taxon>
        <taxon>metagenomes</taxon>
        <taxon>ecological metagenomes</taxon>
    </lineage>
</organism>
<proteinExistence type="predicted"/>
<comment type="caution">
    <text evidence="1">The sequence shown here is derived from an EMBL/GenBank/DDBJ whole genome shotgun (WGS) entry which is preliminary data.</text>
</comment>
<accession>X1B3B5</accession>
<dbReference type="EMBL" id="BART01028375">
    <property type="protein sequence ID" value="GAG90254.1"/>
    <property type="molecule type" value="Genomic_DNA"/>
</dbReference>
<name>X1B3B5_9ZZZZ</name>
<dbReference type="AlphaFoldDB" id="X1B3B5"/>
<feature type="non-terminal residue" evidence="1">
    <location>
        <position position="188"/>
    </location>
</feature>
<sequence length="188" mass="21008">MDDKENLYFFASDGTFRHLLLGEISQAIDPICKAIEPSLVGGIKSTFIDEYGAIWWAIPHGTCSANNKIIKYKNGVWDQEDTAVNAFGKYITESTELFLADLGADISGYTKKLHDSETGSNTSYFVLSTDLSDKKGLSYYKRLLDLYIYVKEESSGTLTIEIKRDNEATWQPVGTISLVGDEDILIQH</sequence>
<evidence type="ECO:0000313" key="1">
    <source>
        <dbReference type="EMBL" id="GAG90254.1"/>
    </source>
</evidence>
<reference evidence="1" key="1">
    <citation type="journal article" date="2014" name="Front. Microbiol.">
        <title>High frequency of phylogenetically diverse reductive dehalogenase-homologous genes in deep subseafloor sedimentary metagenomes.</title>
        <authorList>
            <person name="Kawai M."/>
            <person name="Futagami T."/>
            <person name="Toyoda A."/>
            <person name="Takaki Y."/>
            <person name="Nishi S."/>
            <person name="Hori S."/>
            <person name="Arai W."/>
            <person name="Tsubouchi T."/>
            <person name="Morono Y."/>
            <person name="Uchiyama I."/>
            <person name="Ito T."/>
            <person name="Fujiyama A."/>
            <person name="Inagaki F."/>
            <person name="Takami H."/>
        </authorList>
    </citation>
    <scope>NUCLEOTIDE SEQUENCE</scope>
    <source>
        <strain evidence="1">Expedition CK06-06</strain>
    </source>
</reference>
<protein>
    <submittedName>
        <fullName evidence="1">Uncharacterized protein</fullName>
    </submittedName>
</protein>
<gene>
    <name evidence="1" type="ORF">S01H4_50053</name>
</gene>